<sequence length="152" mass="15045">MATAIIDVVTTLGNTLGPAGYRRVTTASGGPFDLTRVSTSLGGSVSRAGAVSATAVFLWTKRGDCGGGAVTGVRLVGDGASPGEASDEFGVGVGSERLVFSRGAGRAVSELVGRSSAGDGSGRPWPAGRLLAARPDPDGDDGRGAGVLLDHF</sequence>
<comment type="caution">
    <text evidence="2">The sequence shown here is derived from an EMBL/GenBank/DDBJ whole genome shotgun (WGS) entry which is preliminary data.</text>
</comment>
<evidence type="ECO:0000313" key="3">
    <source>
        <dbReference type="Proteomes" id="UP001363151"/>
    </source>
</evidence>
<name>A0ABR1G8A3_AURAN</name>
<keyword evidence="3" id="KW-1185">Reference proteome</keyword>
<organism evidence="2 3">
    <name type="scientific">Aureococcus anophagefferens</name>
    <name type="common">Harmful bloom alga</name>
    <dbReference type="NCBI Taxonomy" id="44056"/>
    <lineage>
        <taxon>Eukaryota</taxon>
        <taxon>Sar</taxon>
        <taxon>Stramenopiles</taxon>
        <taxon>Ochrophyta</taxon>
        <taxon>Pelagophyceae</taxon>
        <taxon>Pelagomonadales</taxon>
        <taxon>Pelagomonadaceae</taxon>
        <taxon>Aureococcus</taxon>
    </lineage>
</organism>
<proteinExistence type="predicted"/>
<protein>
    <submittedName>
        <fullName evidence="2">Uncharacterized protein</fullName>
    </submittedName>
</protein>
<dbReference type="Proteomes" id="UP001363151">
    <property type="component" value="Unassembled WGS sequence"/>
</dbReference>
<evidence type="ECO:0000313" key="2">
    <source>
        <dbReference type="EMBL" id="KAK7249319.1"/>
    </source>
</evidence>
<reference evidence="2 3" key="1">
    <citation type="submission" date="2024-03" db="EMBL/GenBank/DDBJ databases">
        <title>Aureococcus anophagefferens CCMP1851 and Kratosvirus quantuckense: Draft genome of a second virus-susceptible host strain in the model system.</title>
        <authorList>
            <person name="Chase E."/>
            <person name="Truchon A.R."/>
            <person name="Schepens W."/>
            <person name="Wilhelm S.W."/>
        </authorList>
    </citation>
    <scope>NUCLEOTIDE SEQUENCE [LARGE SCALE GENOMIC DNA]</scope>
    <source>
        <strain evidence="2 3">CCMP1851</strain>
    </source>
</reference>
<evidence type="ECO:0000256" key="1">
    <source>
        <dbReference type="SAM" id="MobiDB-lite"/>
    </source>
</evidence>
<feature type="region of interest" description="Disordered" evidence="1">
    <location>
        <begin position="112"/>
        <end position="145"/>
    </location>
</feature>
<gene>
    <name evidence="2" type="ORF">SO694_00047282</name>
</gene>
<accession>A0ABR1G8A3</accession>
<dbReference type="EMBL" id="JBBJCI010000080">
    <property type="protein sequence ID" value="KAK7249319.1"/>
    <property type="molecule type" value="Genomic_DNA"/>
</dbReference>